<evidence type="ECO:0000256" key="11">
    <source>
        <dbReference type="RuleBase" id="RU368083"/>
    </source>
</evidence>
<dbReference type="GO" id="GO:0005637">
    <property type="term" value="C:nuclear inner membrane"/>
    <property type="evidence" value="ECO:0007669"/>
    <property type="project" value="UniProtKB-SubCell"/>
</dbReference>
<evidence type="ECO:0000256" key="6">
    <source>
        <dbReference type="ARBA" id="ARBA00022692"/>
    </source>
</evidence>
<evidence type="ECO:0000256" key="10">
    <source>
        <dbReference type="ARBA" id="ARBA00033467"/>
    </source>
</evidence>
<protein>
    <recommendedName>
        <fullName evidence="5">Sigma non-opioid intracellular receptor 1</fullName>
    </recommendedName>
    <alternativeName>
        <fullName evidence="10">Sigma 1-type opioid receptor</fullName>
    </alternativeName>
</protein>
<keyword evidence="7" id="KW-0256">Endoplasmic reticulum</keyword>
<dbReference type="AlphaFoldDB" id="A0A6F9DSC3"/>
<dbReference type="Pfam" id="PF04622">
    <property type="entry name" value="ERG2_Sigma1R"/>
    <property type="match status" value="1"/>
</dbReference>
<organism evidence="12">
    <name type="scientific">Phallusia mammillata</name>
    <dbReference type="NCBI Taxonomy" id="59560"/>
    <lineage>
        <taxon>Eukaryota</taxon>
        <taxon>Metazoa</taxon>
        <taxon>Chordata</taxon>
        <taxon>Tunicata</taxon>
        <taxon>Ascidiacea</taxon>
        <taxon>Phlebobranchia</taxon>
        <taxon>Ascidiidae</taxon>
        <taxon>Phallusia</taxon>
    </lineage>
</organism>
<keyword evidence="9 11" id="KW-0472">Membrane</keyword>
<evidence type="ECO:0000256" key="3">
    <source>
        <dbReference type="ARBA" id="ARBA00004649"/>
    </source>
</evidence>
<sequence>MGYLRILIYIIICFVLAHYYLGIPKFTYTFKVKAIKETAYKHSGGGYSSESIQRDFYRQYPAYILDGKHWIPAYTGGLHGAVAILYASFTELLVLYHAEVETTGSTGRHYMNVSVTVLTGSMSESAHNLAPQTTLKPGENKVFRMGESSTVKLSQKTALLVYCRGIVPLTMGYWLSDSIFSHHDPLLALSTILNYGKAVIVSNTSIWEWCKEMFTYMWKVSSDGLSYLFESAHYSVTHLPETINDIGKWVYTSTLHAWNHLMELLL</sequence>
<accession>A0A6F9DSC3</accession>
<dbReference type="EMBL" id="LR790209">
    <property type="protein sequence ID" value="CAB3266071.1"/>
    <property type="molecule type" value="mRNA"/>
</dbReference>
<dbReference type="GO" id="GO:0005640">
    <property type="term" value="C:nuclear outer membrane"/>
    <property type="evidence" value="ECO:0007669"/>
    <property type="project" value="UniProtKB-SubCell"/>
</dbReference>
<keyword evidence="6 11" id="KW-0812">Transmembrane</keyword>
<feature type="transmembrane region" description="Helical" evidence="11">
    <location>
        <begin position="6"/>
        <end position="23"/>
    </location>
</feature>
<evidence type="ECO:0000256" key="5">
    <source>
        <dbReference type="ARBA" id="ARBA00020208"/>
    </source>
</evidence>
<evidence type="ECO:0000256" key="4">
    <source>
        <dbReference type="ARBA" id="ARBA00007141"/>
    </source>
</evidence>
<dbReference type="PANTHER" id="PTHR10868:SF1">
    <property type="entry name" value="SIGMA NON-OPIOID INTRACELLULAR RECEPTOR 1"/>
    <property type="match status" value="1"/>
</dbReference>
<dbReference type="InterPro" id="IPR006716">
    <property type="entry name" value="ERG2_sigma1_rcpt-like"/>
</dbReference>
<evidence type="ECO:0000256" key="9">
    <source>
        <dbReference type="ARBA" id="ARBA00023136"/>
    </source>
</evidence>
<dbReference type="PANTHER" id="PTHR10868">
    <property type="entry name" value="SIGMA 1-TYPE OPIOID RECEPTOR-RELATED"/>
    <property type="match status" value="1"/>
</dbReference>
<evidence type="ECO:0000256" key="8">
    <source>
        <dbReference type="ARBA" id="ARBA00022989"/>
    </source>
</evidence>
<comment type="subcellular location">
    <subcellularLocation>
        <location evidence="2">Endoplasmic reticulum membrane</location>
    </subcellularLocation>
    <subcellularLocation>
        <location evidence="1">Nucleus inner membrane</location>
    </subcellularLocation>
    <subcellularLocation>
        <location evidence="3">Nucleus outer membrane</location>
    </subcellularLocation>
</comment>
<comment type="similarity">
    <text evidence="4 11">Belongs to the ERG2 family.</text>
</comment>
<proteinExistence type="evidence at transcript level"/>
<evidence type="ECO:0000256" key="2">
    <source>
        <dbReference type="ARBA" id="ARBA00004586"/>
    </source>
</evidence>
<evidence type="ECO:0000313" key="12">
    <source>
        <dbReference type="EMBL" id="CAB3266071.1"/>
    </source>
</evidence>
<keyword evidence="12" id="KW-0675">Receptor</keyword>
<gene>
    <name evidence="12" type="primary">Sigmar1</name>
</gene>
<reference evidence="12" key="1">
    <citation type="submission" date="2020-04" db="EMBL/GenBank/DDBJ databases">
        <authorList>
            <person name="Neveu A P."/>
        </authorList>
    </citation>
    <scope>NUCLEOTIDE SEQUENCE</scope>
    <source>
        <tissue evidence="12">Whole embryo</tissue>
    </source>
</reference>
<name>A0A6F9DSC3_9ASCI</name>
<dbReference type="GO" id="GO:0005789">
    <property type="term" value="C:endoplasmic reticulum membrane"/>
    <property type="evidence" value="ECO:0007669"/>
    <property type="project" value="UniProtKB-SubCell"/>
</dbReference>
<evidence type="ECO:0000256" key="7">
    <source>
        <dbReference type="ARBA" id="ARBA00022824"/>
    </source>
</evidence>
<keyword evidence="8 11" id="KW-1133">Transmembrane helix</keyword>
<evidence type="ECO:0000256" key="1">
    <source>
        <dbReference type="ARBA" id="ARBA00004540"/>
    </source>
</evidence>